<dbReference type="InterPro" id="IPR009769">
    <property type="entry name" value="EDR2_C"/>
</dbReference>
<keyword evidence="3" id="KW-1185">Reference proteome</keyword>
<feature type="domain" description="Protein ENHANCED DISEASE RESISTANCE 2 C-terminal" evidence="1">
    <location>
        <begin position="24"/>
        <end position="207"/>
    </location>
</feature>
<evidence type="ECO:0000313" key="2">
    <source>
        <dbReference type="EMBL" id="GAX21989.1"/>
    </source>
</evidence>
<sequence length="234" mass="26533">MAIGNYNLADADSFGDLDDYIIDPFFKLKGMDVFLCEADGGVPETKVADHSWFVQHGLRDAPIFLVNISTQWGNILLYFSLPEWLKDWDCLEENDHDSKEMKALKRFFDGSDQNRSSTLYFMPSVVEAPYAVRCVSPSKQEYPMGDRAYLPLLWTKYPAEPENNKAIAMELEIDCMSSGWVRSMAGLVKRNLVSLSIDVAVLLKTEEAQLCLALWRFDHIDISSSPTMPARVTN</sequence>
<evidence type="ECO:0000259" key="1">
    <source>
        <dbReference type="Pfam" id="PF07059"/>
    </source>
</evidence>
<organism evidence="2 3">
    <name type="scientific">Fistulifera solaris</name>
    <name type="common">Oleaginous diatom</name>
    <dbReference type="NCBI Taxonomy" id="1519565"/>
    <lineage>
        <taxon>Eukaryota</taxon>
        <taxon>Sar</taxon>
        <taxon>Stramenopiles</taxon>
        <taxon>Ochrophyta</taxon>
        <taxon>Bacillariophyta</taxon>
        <taxon>Bacillariophyceae</taxon>
        <taxon>Bacillariophycidae</taxon>
        <taxon>Naviculales</taxon>
        <taxon>Naviculaceae</taxon>
        <taxon>Fistulifera</taxon>
    </lineage>
</organism>
<comment type="caution">
    <text evidence="2">The sequence shown here is derived from an EMBL/GenBank/DDBJ whole genome shotgun (WGS) entry which is preliminary data.</text>
</comment>
<dbReference type="OrthoDB" id="9970435at2759"/>
<reference evidence="2 3" key="1">
    <citation type="journal article" date="2015" name="Plant Cell">
        <title>Oil accumulation by the oleaginous diatom Fistulifera solaris as revealed by the genome and transcriptome.</title>
        <authorList>
            <person name="Tanaka T."/>
            <person name="Maeda Y."/>
            <person name="Veluchamy A."/>
            <person name="Tanaka M."/>
            <person name="Abida H."/>
            <person name="Marechal E."/>
            <person name="Bowler C."/>
            <person name="Muto M."/>
            <person name="Sunaga Y."/>
            <person name="Tanaka M."/>
            <person name="Yoshino T."/>
            <person name="Taniguchi T."/>
            <person name="Fukuda Y."/>
            <person name="Nemoto M."/>
            <person name="Matsumoto M."/>
            <person name="Wong P.S."/>
            <person name="Aburatani S."/>
            <person name="Fujibuchi W."/>
        </authorList>
    </citation>
    <scope>NUCLEOTIDE SEQUENCE [LARGE SCALE GENOMIC DNA]</scope>
    <source>
        <strain evidence="2 3">JPCC DA0580</strain>
    </source>
</reference>
<dbReference type="InParanoid" id="A0A1Z5K6Z1"/>
<protein>
    <recommendedName>
        <fullName evidence="1">Protein ENHANCED DISEASE RESISTANCE 2 C-terminal domain-containing protein</fullName>
    </recommendedName>
</protein>
<dbReference type="Pfam" id="PF07059">
    <property type="entry name" value="EDR2_C"/>
    <property type="match status" value="1"/>
</dbReference>
<dbReference type="Proteomes" id="UP000198406">
    <property type="component" value="Unassembled WGS sequence"/>
</dbReference>
<gene>
    <name evidence="2" type="ORF">FisN_25Hu211</name>
</gene>
<dbReference type="EMBL" id="BDSP01000176">
    <property type="protein sequence ID" value="GAX21989.1"/>
    <property type="molecule type" value="Genomic_DNA"/>
</dbReference>
<proteinExistence type="predicted"/>
<dbReference type="AlphaFoldDB" id="A0A1Z5K6Z1"/>
<accession>A0A1Z5K6Z1</accession>
<evidence type="ECO:0000313" key="3">
    <source>
        <dbReference type="Proteomes" id="UP000198406"/>
    </source>
</evidence>
<name>A0A1Z5K6Z1_FISSO</name>